<dbReference type="PANTHER" id="PTHR33240">
    <property type="entry name" value="OS08G0508500 PROTEIN"/>
    <property type="match status" value="1"/>
</dbReference>
<evidence type="ECO:0000313" key="2">
    <source>
        <dbReference type="Proteomes" id="UP000075243"/>
    </source>
</evidence>
<dbReference type="Gramene" id="C.cajan_32710.t">
    <property type="protein sequence ID" value="C.cajan_32710.t.cds1"/>
    <property type="gene ID" value="C.cajan_32710"/>
</dbReference>
<accession>A0A151RM17</accession>
<name>A0A151RM17_CAJCA</name>
<dbReference type="PANTHER" id="PTHR33240:SF15">
    <property type="entry name" value="GAG-PRO-LIKE PROTEIN"/>
    <property type="match status" value="1"/>
</dbReference>
<protein>
    <submittedName>
        <fullName evidence="1">Uncharacterized protein</fullName>
    </submittedName>
</protein>
<dbReference type="Proteomes" id="UP000075243">
    <property type="component" value="Unassembled WGS sequence"/>
</dbReference>
<dbReference type="OMA" id="ATIQPHY"/>
<sequence>MVISVEINNYLVRKTLIDQGTLADILYWKTLKQLGIPEQELTPYHEPLVGFSRERVET</sequence>
<proteinExistence type="predicted"/>
<reference evidence="1" key="1">
    <citation type="journal article" date="2012" name="Nat. Biotechnol.">
        <title>Draft genome sequence of pigeonpea (Cajanus cajan), an orphan legume crop of resource-poor farmers.</title>
        <authorList>
            <person name="Varshney R.K."/>
            <person name="Chen W."/>
            <person name="Li Y."/>
            <person name="Bharti A.K."/>
            <person name="Saxena R.K."/>
            <person name="Schlueter J.A."/>
            <person name="Donoghue M.T."/>
            <person name="Azam S."/>
            <person name="Fan G."/>
            <person name="Whaley A.M."/>
            <person name="Farmer A.D."/>
            <person name="Sheridan J."/>
            <person name="Iwata A."/>
            <person name="Tuteja R."/>
            <person name="Penmetsa R.V."/>
            <person name="Wu W."/>
            <person name="Upadhyaya H.D."/>
            <person name="Yang S.P."/>
            <person name="Shah T."/>
            <person name="Saxena K.B."/>
            <person name="Michael T."/>
            <person name="McCombie W.R."/>
            <person name="Yang B."/>
            <person name="Zhang G."/>
            <person name="Yang H."/>
            <person name="Wang J."/>
            <person name="Spillane C."/>
            <person name="Cook D.R."/>
            <person name="May G.D."/>
            <person name="Xu X."/>
            <person name="Jackson S.A."/>
        </authorList>
    </citation>
    <scope>NUCLEOTIDE SEQUENCE [LARGE SCALE GENOMIC DNA]</scope>
</reference>
<keyword evidence="2" id="KW-1185">Reference proteome</keyword>
<organism evidence="1 2">
    <name type="scientific">Cajanus cajan</name>
    <name type="common">Pigeon pea</name>
    <name type="synonym">Cajanus indicus</name>
    <dbReference type="NCBI Taxonomy" id="3821"/>
    <lineage>
        <taxon>Eukaryota</taxon>
        <taxon>Viridiplantae</taxon>
        <taxon>Streptophyta</taxon>
        <taxon>Embryophyta</taxon>
        <taxon>Tracheophyta</taxon>
        <taxon>Spermatophyta</taxon>
        <taxon>Magnoliopsida</taxon>
        <taxon>eudicotyledons</taxon>
        <taxon>Gunneridae</taxon>
        <taxon>Pentapetalae</taxon>
        <taxon>rosids</taxon>
        <taxon>fabids</taxon>
        <taxon>Fabales</taxon>
        <taxon>Fabaceae</taxon>
        <taxon>Papilionoideae</taxon>
        <taxon>50 kb inversion clade</taxon>
        <taxon>NPAAA clade</taxon>
        <taxon>indigoferoid/millettioid clade</taxon>
        <taxon>Phaseoleae</taxon>
        <taxon>Cajanus</taxon>
    </lineage>
</organism>
<dbReference type="AlphaFoldDB" id="A0A151RM17"/>
<evidence type="ECO:0000313" key="1">
    <source>
        <dbReference type="EMBL" id="KYP43558.1"/>
    </source>
</evidence>
<gene>
    <name evidence="1" type="ORF">KK1_034985</name>
</gene>
<dbReference type="EMBL" id="KQ483662">
    <property type="protein sequence ID" value="KYP43558.1"/>
    <property type="molecule type" value="Genomic_DNA"/>
</dbReference>